<comment type="subcellular location">
    <subcellularLocation>
        <location evidence="2">Cell membrane</location>
        <topology evidence="2">Lipid-anchor</topology>
    </subcellularLocation>
</comment>
<protein>
    <submittedName>
        <fullName evidence="5">RND transporter</fullName>
    </submittedName>
</protein>
<evidence type="ECO:0000313" key="5">
    <source>
        <dbReference type="EMBL" id="APW36874.1"/>
    </source>
</evidence>
<keyword evidence="2" id="KW-0472">Membrane</keyword>
<organism evidence="5 6">
    <name type="scientific">Rhodoferax koreensis</name>
    <dbReference type="NCBI Taxonomy" id="1842727"/>
    <lineage>
        <taxon>Bacteria</taxon>
        <taxon>Pseudomonadati</taxon>
        <taxon>Pseudomonadota</taxon>
        <taxon>Betaproteobacteria</taxon>
        <taxon>Burkholderiales</taxon>
        <taxon>Comamonadaceae</taxon>
        <taxon>Rhodoferax</taxon>
    </lineage>
</organism>
<keyword evidence="3" id="KW-0175">Coiled coil</keyword>
<proteinExistence type="inferred from homology"/>
<keyword evidence="6" id="KW-1185">Reference proteome</keyword>
<sequence>MLPERSSYLKPAGLFVLAALSACTSTPPYERPAMAIPAAFREAPLYASWQAANTAAAEVPDDWWKLFGDPALDALQAQVALGNQSLQSSVAQYRAAQATLASSRGALWPSFGLGLDASRSGSNRNGTGTTTGSTGAGVNNSFSLTGTASWEVDLWGRLSGQVDTAQAQLQASRDDLAAAELSVRATLTQTYFSLRAAEAQSALLQDTLAAYQRSLDLTQNRYQGGVASAADVAQAQNQLKSTQAQRIEAESSRAQLEHALAVLLGRPPGGFSLPRTATLPAAPDAPLQLPAQLLERRPDIAAAERRVAAANAQIGVARTAFFPALTLSASTGYRGSVLADLVRAPNLVWSLGPALALTAFDGGQRQAAVDSARAAFDQATAGYRQAVLTALQEVEDNLVIAASLQDEAGVLSEALVAARRALEVTDNQYRAGTVSYLNVVSAQTAVLSAERSLLDVRNRRLAAIGQLLKNIAGRWDQAPVALRP</sequence>
<dbReference type="STRING" id="1842727.RD110_06430"/>
<dbReference type="OrthoDB" id="9770517at2"/>
<dbReference type="GO" id="GO:0015562">
    <property type="term" value="F:efflux transmembrane transporter activity"/>
    <property type="evidence" value="ECO:0007669"/>
    <property type="project" value="InterPro"/>
</dbReference>
<keyword evidence="2" id="KW-0564">Palmitate</keyword>
<dbReference type="PANTHER" id="PTHR30203:SF33">
    <property type="entry name" value="BLR4455 PROTEIN"/>
    <property type="match status" value="1"/>
</dbReference>
<dbReference type="Gene3D" id="2.20.200.10">
    <property type="entry name" value="Outer membrane efflux proteins (OEP)"/>
    <property type="match status" value="1"/>
</dbReference>
<dbReference type="EMBL" id="CP019236">
    <property type="protein sequence ID" value="APW36874.1"/>
    <property type="molecule type" value="Genomic_DNA"/>
</dbReference>
<dbReference type="KEGG" id="rhy:RD110_06430"/>
<evidence type="ECO:0000313" key="6">
    <source>
        <dbReference type="Proteomes" id="UP000186609"/>
    </source>
</evidence>
<dbReference type="InterPro" id="IPR003423">
    <property type="entry name" value="OMP_efflux"/>
</dbReference>
<keyword evidence="2" id="KW-1134">Transmembrane beta strand</keyword>
<dbReference type="SUPFAM" id="SSF56954">
    <property type="entry name" value="Outer membrane efflux proteins (OEP)"/>
    <property type="match status" value="1"/>
</dbReference>
<evidence type="ECO:0000256" key="1">
    <source>
        <dbReference type="ARBA" id="ARBA00007613"/>
    </source>
</evidence>
<feature type="region of interest" description="Disordered" evidence="4">
    <location>
        <begin position="119"/>
        <end position="138"/>
    </location>
</feature>
<evidence type="ECO:0000256" key="4">
    <source>
        <dbReference type="SAM" id="MobiDB-lite"/>
    </source>
</evidence>
<accession>A0A1P8JSY2</accession>
<evidence type="ECO:0000256" key="3">
    <source>
        <dbReference type="SAM" id="Coils"/>
    </source>
</evidence>
<dbReference type="Proteomes" id="UP000186609">
    <property type="component" value="Chromosome"/>
</dbReference>
<reference evidence="5 6" key="1">
    <citation type="submission" date="2017-01" db="EMBL/GenBank/DDBJ databases">
        <authorList>
            <person name="Mah S.A."/>
            <person name="Swanson W.J."/>
            <person name="Moy G.W."/>
            <person name="Vacquier V.D."/>
        </authorList>
    </citation>
    <scope>NUCLEOTIDE SEQUENCE [LARGE SCALE GENOMIC DNA]</scope>
    <source>
        <strain evidence="5 6">DCY110</strain>
    </source>
</reference>
<dbReference type="Pfam" id="PF02321">
    <property type="entry name" value="OEP"/>
    <property type="match status" value="2"/>
</dbReference>
<dbReference type="GO" id="GO:0005886">
    <property type="term" value="C:plasma membrane"/>
    <property type="evidence" value="ECO:0007669"/>
    <property type="project" value="UniProtKB-SubCell"/>
</dbReference>
<keyword evidence="2" id="KW-0812">Transmembrane</keyword>
<evidence type="ECO:0000256" key="2">
    <source>
        <dbReference type="RuleBase" id="RU362097"/>
    </source>
</evidence>
<dbReference type="PROSITE" id="PS51257">
    <property type="entry name" value="PROKAR_LIPOPROTEIN"/>
    <property type="match status" value="1"/>
</dbReference>
<feature type="coiled-coil region" evidence="3">
    <location>
        <begin position="162"/>
        <end position="259"/>
    </location>
</feature>
<dbReference type="PANTHER" id="PTHR30203">
    <property type="entry name" value="OUTER MEMBRANE CATION EFFLUX PROTEIN"/>
    <property type="match status" value="1"/>
</dbReference>
<dbReference type="InterPro" id="IPR010131">
    <property type="entry name" value="MdtP/NodT-like"/>
</dbReference>
<name>A0A1P8JSY2_9BURK</name>
<dbReference type="RefSeq" id="WP_076197772.1">
    <property type="nucleotide sequence ID" value="NZ_CP019236.1"/>
</dbReference>
<gene>
    <name evidence="5" type="ORF">RD110_06430</name>
</gene>
<dbReference type="AlphaFoldDB" id="A0A1P8JSY2"/>
<dbReference type="NCBIfam" id="TIGR01845">
    <property type="entry name" value="outer_NodT"/>
    <property type="match status" value="1"/>
</dbReference>
<keyword evidence="2" id="KW-0449">Lipoprotein</keyword>
<comment type="similarity">
    <text evidence="1 2">Belongs to the outer membrane factor (OMF) (TC 1.B.17) family.</text>
</comment>
<dbReference type="Gene3D" id="1.20.1600.10">
    <property type="entry name" value="Outer membrane efflux proteins (OEP)"/>
    <property type="match status" value="1"/>
</dbReference>